<evidence type="ECO:0000313" key="3">
    <source>
        <dbReference type="Proteomes" id="UP001301958"/>
    </source>
</evidence>
<dbReference type="Proteomes" id="UP001301958">
    <property type="component" value="Unassembled WGS sequence"/>
</dbReference>
<accession>A0AAN7BVC0</accession>
<dbReference type="PANTHER" id="PTHR24148:SF73">
    <property type="entry name" value="HET DOMAIN PROTEIN (AFU_ORTHOLOGUE AFUA_8G01020)"/>
    <property type="match status" value="1"/>
</dbReference>
<dbReference type="AlphaFoldDB" id="A0AAN7BVC0"/>
<gene>
    <name evidence="2" type="ORF">QBC38DRAFT_469261</name>
</gene>
<proteinExistence type="predicted"/>
<comment type="caution">
    <text evidence="2">The sequence shown here is derived from an EMBL/GenBank/DDBJ whole genome shotgun (WGS) entry which is preliminary data.</text>
</comment>
<evidence type="ECO:0000313" key="2">
    <source>
        <dbReference type="EMBL" id="KAK4230331.1"/>
    </source>
</evidence>
<feature type="domain" description="Heterokaryon incompatibility" evidence="1">
    <location>
        <begin position="57"/>
        <end position="209"/>
    </location>
</feature>
<dbReference type="InterPro" id="IPR052895">
    <property type="entry name" value="HetReg/Transcr_Mod"/>
</dbReference>
<dbReference type="InterPro" id="IPR010730">
    <property type="entry name" value="HET"/>
</dbReference>
<keyword evidence="3" id="KW-1185">Reference proteome</keyword>
<dbReference type="Pfam" id="PF06985">
    <property type="entry name" value="HET"/>
    <property type="match status" value="1"/>
</dbReference>
<protein>
    <submittedName>
        <fullName evidence="2">Heterokaryon incompatibility protein-domain-containing protein</fullName>
    </submittedName>
</protein>
<name>A0AAN7BVC0_9PEZI</name>
<organism evidence="2 3">
    <name type="scientific">Podospora fimiseda</name>
    <dbReference type="NCBI Taxonomy" id="252190"/>
    <lineage>
        <taxon>Eukaryota</taxon>
        <taxon>Fungi</taxon>
        <taxon>Dikarya</taxon>
        <taxon>Ascomycota</taxon>
        <taxon>Pezizomycotina</taxon>
        <taxon>Sordariomycetes</taxon>
        <taxon>Sordariomycetidae</taxon>
        <taxon>Sordariales</taxon>
        <taxon>Podosporaceae</taxon>
        <taxon>Podospora</taxon>
    </lineage>
</organism>
<dbReference type="EMBL" id="MU865299">
    <property type="protein sequence ID" value="KAK4230331.1"/>
    <property type="molecule type" value="Genomic_DNA"/>
</dbReference>
<dbReference type="PANTHER" id="PTHR24148">
    <property type="entry name" value="ANKYRIN REPEAT DOMAIN-CONTAINING PROTEIN 39 HOMOLOG-RELATED"/>
    <property type="match status" value="1"/>
</dbReference>
<reference evidence="2" key="1">
    <citation type="journal article" date="2023" name="Mol. Phylogenet. Evol.">
        <title>Genome-scale phylogeny and comparative genomics of the fungal order Sordariales.</title>
        <authorList>
            <person name="Hensen N."/>
            <person name="Bonometti L."/>
            <person name="Westerberg I."/>
            <person name="Brannstrom I.O."/>
            <person name="Guillou S."/>
            <person name="Cros-Aarteil S."/>
            <person name="Calhoun S."/>
            <person name="Haridas S."/>
            <person name="Kuo A."/>
            <person name="Mondo S."/>
            <person name="Pangilinan J."/>
            <person name="Riley R."/>
            <person name="LaButti K."/>
            <person name="Andreopoulos B."/>
            <person name="Lipzen A."/>
            <person name="Chen C."/>
            <person name="Yan M."/>
            <person name="Daum C."/>
            <person name="Ng V."/>
            <person name="Clum A."/>
            <person name="Steindorff A."/>
            <person name="Ohm R.A."/>
            <person name="Martin F."/>
            <person name="Silar P."/>
            <person name="Natvig D.O."/>
            <person name="Lalanne C."/>
            <person name="Gautier V."/>
            <person name="Ament-Velasquez S.L."/>
            <person name="Kruys A."/>
            <person name="Hutchinson M.I."/>
            <person name="Powell A.J."/>
            <person name="Barry K."/>
            <person name="Miller A.N."/>
            <person name="Grigoriev I.V."/>
            <person name="Debuchy R."/>
            <person name="Gladieux P."/>
            <person name="Hiltunen Thoren M."/>
            <person name="Johannesson H."/>
        </authorList>
    </citation>
    <scope>NUCLEOTIDE SEQUENCE</scope>
    <source>
        <strain evidence="2">CBS 990.96</strain>
    </source>
</reference>
<sequence>MATDTTSYVRTIPNNYRLYTPLKDKEIRLLRVCPASNGGDIPTCYIYRVNITHKWTYSALSYCWGDLRDTKPIKLGFCDQHLLQHDDKVHHQANPTLHTFNATRTLHNALEAFQLTKFEGFLWVDALCINQGDVEERSYQVKLMKDIYQGASAVEVWLGGDLTKESEVLRPEDDLLSDSIITNLDQENTPDKAEDWANQEINREEMSRLTPQRFTGRLNAHPLTRFVWVILIRSGTLPIGDDEESVRQREEIFEILVGKDSPYFDSIILLIGDRFDHEVPAGLQNKASVAELLYRTEELSNNNWFRRIWVIQEVVYSQKTFVRHSNVRIGWFSMMNLVRIGSLARDAEFLKTGELRPRHKNGRVVERGAFALLYGGGGDIGMPRLWTQGLIPQVSPDWKVDTEYIYTMLPSLSPIEVIFQTGIFMSTDPRDRLFGILSLIPSAKSFLPDYTKSLAEISTSFTRWYAQTVKSWDILSLCHPRDRRAWLVFKTSPSWAVDFRHDYGVLPPFALRKRSDNSPMFSAGIAPGITAGLLETTKDQDYPRITLTGCIVGEVVKIWNPMSTGISKLPHPSLWSRLEEESDSLSNNNKPFNPLASSMSLLLPNGPSLNHPVHDYFKKVNIQRWNKAIAGHADKLLRSLWQVYSSSSGFTHGTQQSHAYTTDDILPDHSLSASHLQSSFQTLITGIALVTGSETADAAKLLSLTLNDNTSQQQFPFICTNMASRTAESSTSSASLASDFVLRADDWSLFITDDGRVGIGHAHTHIGDKVLIPHGGSVPYVIREKVPKERVEALKRGQEWELIGECFLEGRMHAGVLKDPLYDDRLDADLVESLKTEEGSRIHVKKGGWRYRCRFRTRGITLV</sequence>
<evidence type="ECO:0000259" key="1">
    <source>
        <dbReference type="Pfam" id="PF06985"/>
    </source>
</evidence>
<reference evidence="2" key="2">
    <citation type="submission" date="2023-05" db="EMBL/GenBank/DDBJ databases">
        <authorList>
            <consortium name="Lawrence Berkeley National Laboratory"/>
            <person name="Steindorff A."/>
            <person name="Hensen N."/>
            <person name="Bonometti L."/>
            <person name="Westerberg I."/>
            <person name="Brannstrom I.O."/>
            <person name="Guillou S."/>
            <person name="Cros-Aarteil S."/>
            <person name="Calhoun S."/>
            <person name="Haridas S."/>
            <person name="Kuo A."/>
            <person name="Mondo S."/>
            <person name="Pangilinan J."/>
            <person name="Riley R."/>
            <person name="Labutti K."/>
            <person name="Andreopoulos B."/>
            <person name="Lipzen A."/>
            <person name="Chen C."/>
            <person name="Yanf M."/>
            <person name="Daum C."/>
            <person name="Ng V."/>
            <person name="Clum A."/>
            <person name="Ohm R."/>
            <person name="Martin F."/>
            <person name="Silar P."/>
            <person name="Natvig D."/>
            <person name="Lalanne C."/>
            <person name="Gautier V."/>
            <person name="Ament-Velasquez S.L."/>
            <person name="Kruys A."/>
            <person name="Hutchinson M.I."/>
            <person name="Powell A.J."/>
            <person name="Barry K."/>
            <person name="Miller A.N."/>
            <person name="Grigoriev I.V."/>
            <person name="Debuchy R."/>
            <person name="Gladieux P."/>
            <person name="Thoren M.H."/>
            <person name="Johannesson H."/>
        </authorList>
    </citation>
    <scope>NUCLEOTIDE SEQUENCE</scope>
    <source>
        <strain evidence="2">CBS 990.96</strain>
    </source>
</reference>